<comment type="caution">
    <text evidence="1">The sequence shown here is derived from an EMBL/GenBank/DDBJ whole genome shotgun (WGS) entry which is preliminary data.</text>
</comment>
<proteinExistence type="predicted"/>
<dbReference type="EMBL" id="CM046397">
    <property type="protein sequence ID" value="KAI8535878.1"/>
    <property type="molecule type" value="Genomic_DNA"/>
</dbReference>
<dbReference type="Proteomes" id="UP001062846">
    <property type="component" value="Chromosome 10"/>
</dbReference>
<protein>
    <submittedName>
        <fullName evidence="1">Uncharacterized protein</fullName>
    </submittedName>
</protein>
<gene>
    <name evidence="1" type="ORF">RHMOL_Rhmol10G0208500</name>
</gene>
<sequence>MPNYPSSGVVKHEIARVQQGSTGNRLNISYGCVLVWLNVENEPSTSKGQGGIARDWWIVSVGRPDHRLFRNSGSKNPDSLTAALAVETEGVETGT</sequence>
<evidence type="ECO:0000313" key="2">
    <source>
        <dbReference type="Proteomes" id="UP001062846"/>
    </source>
</evidence>
<accession>A0ACC0M4A6</accession>
<reference evidence="1" key="1">
    <citation type="submission" date="2022-02" db="EMBL/GenBank/DDBJ databases">
        <title>Plant Genome Project.</title>
        <authorList>
            <person name="Zhang R.-G."/>
        </authorList>
    </citation>
    <scope>NUCLEOTIDE SEQUENCE</scope>
    <source>
        <strain evidence="1">AT1</strain>
    </source>
</reference>
<name>A0ACC0M4A6_RHOML</name>
<keyword evidence="2" id="KW-1185">Reference proteome</keyword>
<organism evidence="1 2">
    <name type="scientific">Rhododendron molle</name>
    <name type="common">Chinese azalea</name>
    <name type="synonym">Azalea mollis</name>
    <dbReference type="NCBI Taxonomy" id="49168"/>
    <lineage>
        <taxon>Eukaryota</taxon>
        <taxon>Viridiplantae</taxon>
        <taxon>Streptophyta</taxon>
        <taxon>Embryophyta</taxon>
        <taxon>Tracheophyta</taxon>
        <taxon>Spermatophyta</taxon>
        <taxon>Magnoliopsida</taxon>
        <taxon>eudicotyledons</taxon>
        <taxon>Gunneridae</taxon>
        <taxon>Pentapetalae</taxon>
        <taxon>asterids</taxon>
        <taxon>Ericales</taxon>
        <taxon>Ericaceae</taxon>
        <taxon>Ericoideae</taxon>
        <taxon>Rhodoreae</taxon>
        <taxon>Rhododendron</taxon>
    </lineage>
</organism>
<evidence type="ECO:0000313" key="1">
    <source>
        <dbReference type="EMBL" id="KAI8535878.1"/>
    </source>
</evidence>